<dbReference type="Proteomes" id="UP000828390">
    <property type="component" value="Unassembled WGS sequence"/>
</dbReference>
<reference evidence="1" key="1">
    <citation type="journal article" date="2019" name="bioRxiv">
        <title>The Genome of the Zebra Mussel, Dreissena polymorpha: A Resource for Invasive Species Research.</title>
        <authorList>
            <person name="McCartney M.A."/>
            <person name="Auch B."/>
            <person name="Kono T."/>
            <person name="Mallez S."/>
            <person name="Zhang Y."/>
            <person name="Obille A."/>
            <person name="Becker A."/>
            <person name="Abrahante J.E."/>
            <person name="Garbe J."/>
            <person name="Badalamenti J.P."/>
            <person name="Herman A."/>
            <person name="Mangelson H."/>
            <person name="Liachko I."/>
            <person name="Sullivan S."/>
            <person name="Sone E.D."/>
            <person name="Koren S."/>
            <person name="Silverstein K.A.T."/>
            <person name="Beckman K.B."/>
            <person name="Gohl D.M."/>
        </authorList>
    </citation>
    <scope>NUCLEOTIDE SEQUENCE</scope>
    <source>
        <strain evidence="1">Duluth1</strain>
        <tissue evidence="1">Whole animal</tissue>
    </source>
</reference>
<gene>
    <name evidence="1" type="ORF">DPMN_143119</name>
</gene>
<dbReference type="EMBL" id="JAIWYP010000006">
    <property type="protein sequence ID" value="KAH3814614.1"/>
    <property type="molecule type" value="Genomic_DNA"/>
</dbReference>
<sequence>MFYADSAPCLLLQGRMVRARFKVPRRLQYLLVSQRVRSMYGKRLHRRAVLLQGTMQARFSGISSCPAIAVVGTLASHLGDPGSIPLPVASASWTIEVTLHVFSGTPDPEYVIPRNTKSYDVILKAIGDTSTPLGERLGYNGFTVTLIREASRWTVGWCTRPVVELRILAAVSAMTPSGHQHPLQAGVIDYVKESILSCKG</sequence>
<accession>A0A9D4GCI1</accession>
<comment type="caution">
    <text evidence="1">The sequence shown here is derived from an EMBL/GenBank/DDBJ whole genome shotgun (WGS) entry which is preliminary data.</text>
</comment>
<keyword evidence="2" id="KW-1185">Reference proteome</keyword>
<name>A0A9D4GCI1_DREPO</name>
<organism evidence="1 2">
    <name type="scientific">Dreissena polymorpha</name>
    <name type="common">Zebra mussel</name>
    <name type="synonym">Mytilus polymorpha</name>
    <dbReference type="NCBI Taxonomy" id="45954"/>
    <lineage>
        <taxon>Eukaryota</taxon>
        <taxon>Metazoa</taxon>
        <taxon>Spiralia</taxon>
        <taxon>Lophotrochozoa</taxon>
        <taxon>Mollusca</taxon>
        <taxon>Bivalvia</taxon>
        <taxon>Autobranchia</taxon>
        <taxon>Heteroconchia</taxon>
        <taxon>Euheterodonta</taxon>
        <taxon>Imparidentia</taxon>
        <taxon>Neoheterodontei</taxon>
        <taxon>Myida</taxon>
        <taxon>Dreissenoidea</taxon>
        <taxon>Dreissenidae</taxon>
        <taxon>Dreissena</taxon>
    </lineage>
</organism>
<evidence type="ECO:0000313" key="2">
    <source>
        <dbReference type="Proteomes" id="UP000828390"/>
    </source>
</evidence>
<evidence type="ECO:0000313" key="1">
    <source>
        <dbReference type="EMBL" id="KAH3814614.1"/>
    </source>
</evidence>
<proteinExistence type="predicted"/>
<dbReference type="AlphaFoldDB" id="A0A9D4GCI1"/>
<reference evidence="1" key="2">
    <citation type="submission" date="2020-11" db="EMBL/GenBank/DDBJ databases">
        <authorList>
            <person name="McCartney M.A."/>
            <person name="Auch B."/>
            <person name="Kono T."/>
            <person name="Mallez S."/>
            <person name="Becker A."/>
            <person name="Gohl D.M."/>
            <person name="Silverstein K.A.T."/>
            <person name="Koren S."/>
            <person name="Bechman K.B."/>
            <person name="Herman A."/>
            <person name="Abrahante J.E."/>
            <person name="Garbe J."/>
        </authorList>
    </citation>
    <scope>NUCLEOTIDE SEQUENCE</scope>
    <source>
        <strain evidence="1">Duluth1</strain>
        <tissue evidence="1">Whole animal</tissue>
    </source>
</reference>
<protein>
    <submittedName>
        <fullName evidence="1">Uncharacterized protein</fullName>
    </submittedName>
</protein>